<comment type="caution">
    <text evidence="1">The sequence shown here is derived from an EMBL/GenBank/DDBJ whole genome shotgun (WGS) entry which is preliminary data.</text>
</comment>
<sequence>MPSSTVDDLQTLSNELSLQIHALRGVDKDSDLAARRKATGTARKLLNELIHPEEAAAEQAITLSEWACIRMYMKWNFFDKIPSEGSISYRELASSIGADEPLVSRIGQMLVSTGKLLEPAHGHVAHSRLSPSYKTGDRNGYSFAMHHDDFQTVFAKFPGFFDKYGPHLPTGKTNIPLCYASGEDGKMTHWEVLAKPGKEHEEQFGFAMQAMINYAWPYTGVYDFSWVEEYAFKNLERPLIVDVGGSFGHALRANLVKYPGIPPSRCAVEDRAAMIPSIREEHAKDLVMKDVQKFAADFHKEQPVKGALIYLVRRITHDYDDDDCVNLLKILADSLPDDEPQARILINDQIMTDPPHPWVATMDIIMLTWASKERSEQQFADLAQRAGLVLVKVHMAEEGTMGVVECKKA</sequence>
<organism evidence="1 2">
    <name type="scientific">Hypoxylon rubiginosum</name>
    <dbReference type="NCBI Taxonomy" id="110542"/>
    <lineage>
        <taxon>Eukaryota</taxon>
        <taxon>Fungi</taxon>
        <taxon>Dikarya</taxon>
        <taxon>Ascomycota</taxon>
        <taxon>Pezizomycotina</taxon>
        <taxon>Sordariomycetes</taxon>
        <taxon>Xylariomycetidae</taxon>
        <taxon>Xylariales</taxon>
        <taxon>Hypoxylaceae</taxon>
        <taxon>Hypoxylon</taxon>
    </lineage>
</organism>
<reference evidence="1 2" key="1">
    <citation type="journal article" date="2022" name="New Phytol.">
        <title>Ecological generalism drives hyperdiversity of secondary metabolite gene clusters in xylarialean endophytes.</title>
        <authorList>
            <person name="Franco M.E.E."/>
            <person name="Wisecaver J.H."/>
            <person name="Arnold A.E."/>
            <person name="Ju Y.M."/>
            <person name="Slot J.C."/>
            <person name="Ahrendt S."/>
            <person name="Moore L.P."/>
            <person name="Eastman K.E."/>
            <person name="Scott K."/>
            <person name="Konkel Z."/>
            <person name="Mondo S.J."/>
            <person name="Kuo A."/>
            <person name="Hayes R.D."/>
            <person name="Haridas S."/>
            <person name="Andreopoulos B."/>
            <person name="Riley R."/>
            <person name="LaButti K."/>
            <person name="Pangilinan J."/>
            <person name="Lipzen A."/>
            <person name="Amirebrahimi M."/>
            <person name="Yan J."/>
            <person name="Adam C."/>
            <person name="Keymanesh K."/>
            <person name="Ng V."/>
            <person name="Louie K."/>
            <person name="Northen T."/>
            <person name="Drula E."/>
            <person name="Henrissat B."/>
            <person name="Hsieh H.M."/>
            <person name="Youens-Clark K."/>
            <person name="Lutzoni F."/>
            <person name="Miadlikowska J."/>
            <person name="Eastwood D.C."/>
            <person name="Hamelin R.C."/>
            <person name="Grigoriev I.V."/>
            <person name="U'Ren J.M."/>
        </authorList>
    </citation>
    <scope>NUCLEOTIDE SEQUENCE [LARGE SCALE GENOMIC DNA]</scope>
    <source>
        <strain evidence="1 2">ER1909</strain>
    </source>
</reference>
<dbReference type="Proteomes" id="UP001497680">
    <property type="component" value="Unassembled WGS sequence"/>
</dbReference>
<evidence type="ECO:0000313" key="1">
    <source>
        <dbReference type="EMBL" id="KAI6088860.1"/>
    </source>
</evidence>
<dbReference type="EMBL" id="MU394299">
    <property type="protein sequence ID" value="KAI6088860.1"/>
    <property type="molecule type" value="Genomic_DNA"/>
</dbReference>
<name>A0ACC0D816_9PEZI</name>
<proteinExistence type="predicted"/>
<keyword evidence="1" id="KW-0808">Transferase</keyword>
<protein>
    <submittedName>
        <fullName evidence="1">S-adenosyl-L-methionine-dependent methyltransferase</fullName>
    </submittedName>
</protein>
<evidence type="ECO:0000313" key="2">
    <source>
        <dbReference type="Proteomes" id="UP001497680"/>
    </source>
</evidence>
<gene>
    <name evidence="1" type="ORF">F4821DRAFT_233157</name>
</gene>
<keyword evidence="1" id="KW-0489">Methyltransferase</keyword>
<keyword evidence="2" id="KW-1185">Reference proteome</keyword>
<accession>A0ACC0D816</accession>